<name>A0A450ZU90_9GAMM</name>
<dbReference type="EMBL" id="CAADFV010000045">
    <property type="protein sequence ID" value="VFK57379.1"/>
    <property type="molecule type" value="Genomic_DNA"/>
</dbReference>
<accession>A0A450ZU90</accession>
<organism evidence="2">
    <name type="scientific">Candidatus Kentrum sp. TUN</name>
    <dbReference type="NCBI Taxonomy" id="2126343"/>
    <lineage>
        <taxon>Bacteria</taxon>
        <taxon>Pseudomonadati</taxon>
        <taxon>Pseudomonadota</taxon>
        <taxon>Gammaproteobacteria</taxon>
        <taxon>Candidatus Kentrum</taxon>
    </lineage>
</organism>
<protein>
    <submittedName>
        <fullName evidence="2">Uncharacterized protein</fullName>
    </submittedName>
</protein>
<evidence type="ECO:0000313" key="2">
    <source>
        <dbReference type="EMBL" id="VFK57379.1"/>
    </source>
</evidence>
<reference evidence="2" key="1">
    <citation type="submission" date="2019-02" db="EMBL/GenBank/DDBJ databases">
        <authorList>
            <person name="Gruber-Vodicka R. H."/>
            <person name="Seah K. B. B."/>
        </authorList>
    </citation>
    <scope>NUCLEOTIDE SEQUENCE</scope>
    <source>
        <strain evidence="2">BECK_BY2</strain>
        <strain evidence="1">BECK_BY3</strain>
    </source>
</reference>
<dbReference type="AlphaFoldDB" id="A0A450ZU90"/>
<dbReference type="EMBL" id="CAADFY010000044">
    <property type="protein sequence ID" value="VFK54527.1"/>
    <property type="molecule type" value="Genomic_DNA"/>
</dbReference>
<sequence>MAAPMSTFARFAAISNDTGGRHDCWGALTSSYGWAPTRKKEARQSFLGRVPLIPIKLHFPPLVPKLQFGNLFPEAVASQDLRSQAGAWERANHRTHGTGSLLHGGSYFLRHRVYRTHDEVSSAGSQTPVWEPFSGSCSFPRSTLPSRSLGSSEPSNAWHRKLASWRILLSSSSSLSNA</sequence>
<gene>
    <name evidence="2" type="ORF">BECKTUN1418E_GA0071001_104510</name>
    <name evidence="1" type="ORF">BECKTUN1418F_GA0071002_104410</name>
</gene>
<proteinExistence type="predicted"/>
<evidence type="ECO:0000313" key="1">
    <source>
        <dbReference type="EMBL" id="VFK54527.1"/>
    </source>
</evidence>